<dbReference type="Proteomes" id="UP000680348">
    <property type="component" value="Unassembled WGS sequence"/>
</dbReference>
<sequence length="293" mass="31475">MGNHVRSRRDVLKFAGAAALGLSMYPHVSRAATASLEDIRKRKYLLYGFNGERPYNYTDAEGNLVGSEIDIARAVAKNIGIDEVQGVAMNFDSFIPAILAGRIDTCLPIFVKPERCVKIAFATPHLIEGQSAIVAAGNPKGIGGWDDLVSKDVKVGLIAGTTPNEIAKSVGLADDRITRFPDTTTMTAGMRSGRVDVIVEASSTIRLISEELDKAQFERLSSWQKPTKYEGAIEFYAAFAFSLDALELKTAFDAELAKQLANGKLGEVTAPYGFTAADRPGPDAPTLDAICGK</sequence>
<dbReference type="Gene3D" id="3.40.190.10">
    <property type="entry name" value="Periplasmic binding protein-like II"/>
    <property type="match status" value="2"/>
</dbReference>
<dbReference type="InterPro" id="IPR001638">
    <property type="entry name" value="Solute-binding_3/MltF_N"/>
</dbReference>
<organism evidence="3 4">
    <name type="scientific">Pseudaminobacter soli</name>
    <name type="common">ex Zhang et al. 2022</name>
    <dbReference type="NCBI Taxonomy" id="2831468"/>
    <lineage>
        <taxon>Bacteria</taxon>
        <taxon>Pseudomonadati</taxon>
        <taxon>Pseudomonadota</taxon>
        <taxon>Alphaproteobacteria</taxon>
        <taxon>Hyphomicrobiales</taxon>
        <taxon>Phyllobacteriaceae</taxon>
        <taxon>Pseudaminobacter</taxon>
    </lineage>
</organism>
<gene>
    <name evidence="3" type="ORF">KEU06_12245</name>
</gene>
<keyword evidence="4" id="KW-1185">Reference proteome</keyword>
<evidence type="ECO:0000313" key="4">
    <source>
        <dbReference type="Proteomes" id="UP000680348"/>
    </source>
</evidence>
<evidence type="ECO:0000313" key="3">
    <source>
        <dbReference type="EMBL" id="MBS3649381.1"/>
    </source>
</evidence>
<dbReference type="AlphaFoldDB" id="A0A942DXM0"/>
<dbReference type="SMART" id="SM00062">
    <property type="entry name" value="PBPb"/>
    <property type="match status" value="1"/>
</dbReference>
<reference evidence="3" key="1">
    <citation type="submission" date="2021-04" db="EMBL/GenBank/DDBJ databases">
        <title>Pseudaminobacter soli sp. nov., isolated from paddy soil contaminated by heavy metals.</title>
        <authorList>
            <person name="Zhang K."/>
        </authorList>
    </citation>
    <scope>NUCLEOTIDE SEQUENCE</scope>
    <source>
        <strain evidence="3">19-2017</strain>
    </source>
</reference>
<feature type="domain" description="Solute-binding protein family 3/N-terminal" evidence="2">
    <location>
        <begin position="44"/>
        <end position="276"/>
    </location>
</feature>
<proteinExistence type="predicted"/>
<dbReference type="RefSeq" id="WP_188254953.1">
    <property type="nucleotide sequence ID" value="NZ_JABVCF010000006.1"/>
</dbReference>
<dbReference type="PROSITE" id="PS51318">
    <property type="entry name" value="TAT"/>
    <property type="match status" value="1"/>
</dbReference>
<name>A0A942DXM0_9HYPH</name>
<dbReference type="Pfam" id="PF00497">
    <property type="entry name" value="SBP_bac_3"/>
    <property type="match status" value="1"/>
</dbReference>
<comment type="caution">
    <text evidence="3">The sequence shown here is derived from an EMBL/GenBank/DDBJ whole genome shotgun (WGS) entry which is preliminary data.</text>
</comment>
<dbReference type="EMBL" id="JAGWCR010000006">
    <property type="protein sequence ID" value="MBS3649381.1"/>
    <property type="molecule type" value="Genomic_DNA"/>
</dbReference>
<protein>
    <submittedName>
        <fullName evidence="3">Transporter substrate-binding domain-containing protein</fullName>
    </submittedName>
</protein>
<evidence type="ECO:0000259" key="2">
    <source>
        <dbReference type="SMART" id="SM00062"/>
    </source>
</evidence>
<dbReference type="SUPFAM" id="SSF53850">
    <property type="entry name" value="Periplasmic binding protein-like II"/>
    <property type="match status" value="1"/>
</dbReference>
<dbReference type="PANTHER" id="PTHR35936:SF17">
    <property type="entry name" value="ARGININE-BINDING EXTRACELLULAR PROTEIN ARTP"/>
    <property type="match status" value="1"/>
</dbReference>
<dbReference type="InterPro" id="IPR006311">
    <property type="entry name" value="TAT_signal"/>
</dbReference>
<accession>A0A942DXM0</accession>
<evidence type="ECO:0000256" key="1">
    <source>
        <dbReference type="ARBA" id="ARBA00022729"/>
    </source>
</evidence>
<dbReference type="PANTHER" id="PTHR35936">
    <property type="entry name" value="MEMBRANE-BOUND LYTIC MUREIN TRANSGLYCOSYLASE F"/>
    <property type="match status" value="1"/>
</dbReference>
<keyword evidence="1" id="KW-0732">Signal</keyword>